<organism evidence="1 2">
    <name type="scientific">Phragmitibacter flavus</name>
    <dbReference type="NCBI Taxonomy" id="2576071"/>
    <lineage>
        <taxon>Bacteria</taxon>
        <taxon>Pseudomonadati</taxon>
        <taxon>Verrucomicrobiota</taxon>
        <taxon>Verrucomicrobiia</taxon>
        <taxon>Verrucomicrobiales</taxon>
        <taxon>Verrucomicrobiaceae</taxon>
        <taxon>Phragmitibacter</taxon>
    </lineage>
</organism>
<dbReference type="EMBL" id="VAUV01000006">
    <property type="protein sequence ID" value="TLD71026.1"/>
    <property type="molecule type" value="Genomic_DNA"/>
</dbReference>
<reference evidence="1 2" key="1">
    <citation type="submission" date="2019-05" db="EMBL/GenBank/DDBJ databases">
        <title>Verrucobacter flavum gen. nov., sp. nov. a new member of the family Verrucomicrobiaceae.</title>
        <authorList>
            <person name="Szuroczki S."/>
            <person name="Abbaszade G."/>
            <person name="Szabo A."/>
            <person name="Felfoldi T."/>
            <person name="Schumann P."/>
            <person name="Boka K."/>
            <person name="Keki Z."/>
            <person name="Toumi M."/>
            <person name="Toth E."/>
        </authorList>
    </citation>
    <scope>NUCLEOTIDE SEQUENCE [LARGE SCALE GENOMIC DNA]</scope>
    <source>
        <strain evidence="1 2">MG-N-17</strain>
    </source>
</reference>
<evidence type="ECO:0000313" key="2">
    <source>
        <dbReference type="Proteomes" id="UP000306196"/>
    </source>
</evidence>
<dbReference type="OrthoDB" id="556169at2"/>
<protein>
    <submittedName>
        <fullName evidence="1">Uncharacterized protein</fullName>
    </submittedName>
</protein>
<dbReference type="GO" id="GO:0016788">
    <property type="term" value="F:hydrolase activity, acting on ester bonds"/>
    <property type="evidence" value="ECO:0007669"/>
    <property type="project" value="InterPro"/>
</dbReference>
<dbReference type="NCBIfam" id="TIGR00028">
    <property type="entry name" value="Mtu_PIN_fam"/>
    <property type="match status" value="1"/>
</dbReference>
<proteinExistence type="predicted"/>
<dbReference type="AlphaFoldDB" id="A0A5R8KFH2"/>
<dbReference type="Proteomes" id="UP000306196">
    <property type="component" value="Unassembled WGS sequence"/>
</dbReference>
<dbReference type="InterPro" id="IPR029060">
    <property type="entry name" value="PIN-like_dom_sf"/>
</dbReference>
<dbReference type="SUPFAM" id="SSF88723">
    <property type="entry name" value="PIN domain-like"/>
    <property type="match status" value="1"/>
</dbReference>
<dbReference type="InterPro" id="IPR006226">
    <property type="entry name" value="Mtu_PIN"/>
</dbReference>
<evidence type="ECO:0000313" key="1">
    <source>
        <dbReference type="EMBL" id="TLD71026.1"/>
    </source>
</evidence>
<keyword evidence="2" id="KW-1185">Reference proteome</keyword>
<name>A0A5R8KFH2_9BACT</name>
<accession>A0A5R8KFH2</accession>
<gene>
    <name evidence="1" type="ORF">FEM03_08920</name>
</gene>
<comment type="caution">
    <text evidence="1">The sequence shown here is derived from an EMBL/GenBank/DDBJ whole genome shotgun (WGS) entry which is preliminary data.</text>
</comment>
<sequence length="137" mass="15466">MFLLDVNSWLALTFQSHVHHKEMAVWFEGLEENSVYFCRLSMLGFLRLAQLEAAFPGEAVTAEQAWGFYEGYLGDERVGFKDEPPGVDHLLAGYLGRVTQKSPNVVTDAYLAAFARLEGLKLHTFDRALAKHPLLLH</sequence>